<evidence type="ECO:0000259" key="6">
    <source>
        <dbReference type="Pfam" id="PF01565"/>
    </source>
</evidence>
<protein>
    <recommendedName>
        <fullName evidence="6">FAD linked oxidase N-terminal domain-containing protein</fullName>
    </recommendedName>
</protein>
<dbReference type="InterPro" id="IPR016167">
    <property type="entry name" value="FAD-bd_PCMH_sub1"/>
</dbReference>
<dbReference type="GeneID" id="31005729"/>
<dbReference type="Proteomes" id="UP000214365">
    <property type="component" value="Unassembled WGS sequence"/>
</dbReference>
<dbReference type="InterPro" id="IPR036318">
    <property type="entry name" value="FAD-bd_PCMH-like_sf"/>
</dbReference>
<feature type="domain" description="FAD linked oxidase N-terminal" evidence="6">
    <location>
        <begin position="65"/>
        <end position="203"/>
    </location>
</feature>
<feature type="signal peptide" evidence="5">
    <location>
        <begin position="1"/>
        <end position="18"/>
    </location>
</feature>
<dbReference type="Gene3D" id="3.30.465.10">
    <property type="match status" value="1"/>
</dbReference>
<dbReference type="RefSeq" id="XP_020119175.1">
    <property type="nucleotide sequence ID" value="XM_020268302.1"/>
</dbReference>
<evidence type="ECO:0000256" key="4">
    <source>
        <dbReference type="ARBA" id="ARBA00023002"/>
    </source>
</evidence>
<dbReference type="InterPro" id="IPR050416">
    <property type="entry name" value="FAD-linked_Oxidoreductase"/>
</dbReference>
<dbReference type="EMBL" id="LFMY01000008">
    <property type="protein sequence ID" value="OKL59054.1"/>
    <property type="molecule type" value="Genomic_DNA"/>
</dbReference>
<keyword evidence="3" id="KW-0274">FAD</keyword>
<dbReference type="AlphaFoldDB" id="A0A225AL65"/>
<reference evidence="7 8" key="1">
    <citation type="submission" date="2015-06" db="EMBL/GenBank/DDBJ databases">
        <title>Talaromyces atroroseus IBT 11181 draft genome.</title>
        <authorList>
            <person name="Rasmussen K.B."/>
            <person name="Rasmussen S."/>
            <person name="Petersen B."/>
            <person name="Sicheritz-Ponten T."/>
            <person name="Mortensen U.H."/>
            <person name="Thrane U."/>
        </authorList>
    </citation>
    <scope>NUCLEOTIDE SEQUENCE [LARGE SCALE GENOMIC DNA]</scope>
    <source>
        <strain evidence="7 8">IBT 11181</strain>
    </source>
</reference>
<keyword evidence="4" id="KW-0560">Oxidoreductase</keyword>
<keyword evidence="2" id="KW-0285">Flavoprotein</keyword>
<gene>
    <name evidence="7" type="ORF">UA08_05973</name>
</gene>
<name>A0A225AL65_TALAT</name>
<evidence type="ECO:0000256" key="3">
    <source>
        <dbReference type="ARBA" id="ARBA00022827"/>
    </source>
</evidence>
<dbReference type="Gene3D" id="3.30.43.10">
    <property type="entry name" value="Uridine Diphospho-n-acetylenolpyruvylglucosamine Reductase, domain 2"/>
    <property type="match status" value="1"/>
</dbReference>
<dbReference type="PANTHER" id="PTHR42973:SF13">
    <property type="entry name" value="FAD-BINDING PCMH-TYPE DOMAIN-CONTAINING PROTEIN"/>
    <property type="match status" value="1"/>
</dbReference>
<dbReference type="PANTHER" id="PTHR42973">
    <property type="entry name" value="BINDING OXIDOREDUCTASE, PUTATIVE (AFU_ORTHOLOGUE AFUA_1G17690)-RELATED"/>
    <property type="match status" value="1"/>
</dbReference>
<comment type="caution">
    <text evidence="7">The sequence shown here is derived from an EMBL/GenBank/DDBJ whole genome shotgun (WGS) entry which is preliminary data.</text>
</comment>
<dbReference type="InterPro" id="IPR006094">
    <property type="entry name" value="Oxid_FAD_bind_N"/>
</dbReference>
<evidence type="ECO:0000256" key="5">
    <source>
        <dbReference type="SAM" id="SignalP"/>
    </source>
</evidence>
<organism evidence="7 8">
    <name type="scientific">Talaromyces atroroseus</name>
    <dbReference type="NCBI Taxonomy" id="1441469"/>
    <lineage>
        <taxon>Eukaryota</taxon>
        <taxon>Fungi</taxon>
        <taxon>Dikarya</taxon>
        <taxon>Ascomycota</taxon>
        <taxon>Pezizomycotina</taxon>
        <taxon>Eurotiomycetes</taxon>
        <taxon>Eurotiomycetidae</taxon>
        <taxon>Eurotiales</taxon>
        <taxon>Trichocomaceae</taxon>
        <taxon>Talaromyces</taxon>
        <taxon>Talaromyces sect. Trachyspermi</taxon>
    </lineage>
</organism>
<dbReference type="GO" id="GO:0050660">
    <property type="term" value="F:flavin adenine dinucleotide binding"/>
    <property type="evidence" value="ECO:0007669"/>
    <property type="project" value="InterPro"/>
</dbReference>
<evidence type="ECO:0000256" key="2">
    <source>
        <dbReference type="ARBA" id="ARBA00022630"/>
    </source>
</evidence>
<sequence length="493" mass="53599">MRFPILLAIGLVVPSISAHFDRRATTSACSQLAIEFPGQVYNPGTSEYVTETEAFFSTTDWLSPYCVFAPVNSTTLTSGVQLLVHTNTSFAVRSGGHQPIPGFASTDYGVMIATTHFTEKTLVPTPNEFGETYIRAGAAFRWQEVYDFLNPYGLVAIGGRVAPVGSSLILGGGLSYHSYLHGWAANNVVNFELVTANGTILQVNNATHPNLFWALKGGSNNFGIVTRYDLRTYPTGPVYGGSVTWASNATQQYLDAFTAYISPGGGIEDPKANMMPSFSFEPLSGVVALGNIYFYNANVSNPEAFENFTTIPTMASEVGVMNFSTLTNQTAYFSELVNRWGWYDTAVLFGNESTQLIHHTVVNCTVGFAAEPIPVSMQQAAIDNGGDAMDLDPSRGGFLVAEVYVTWSDAADDEVVKEYLTSTIADIDRQSKEKGLYYPFTWLNDAGFDNSPISTYGYGESLRKMKAVSHTYDPAGVFQKLVPGFKLGFDWAG</sequence>
<keyword evidence="8" id="KW-1185">Reference proteome</keyword>
<dbReference type="Pfam" id="PF01565">
    <property type="entry name" value="FAD_binding_4"/>
    <property type="match status" value="1"/>
</dbReference>
<proteinExistence type="inferred from homology"/>
<dbReference type="GO" id="GO:0016491">
    <property type="term" value="F:oxidoreductase activity"/>
    <property type="evidence" value="ECO:0007669"/>
    <property type="project" value="UniProtKB-KW"/>
</dbReference>
<dbReference type="SUPFAM" id="SSF56176">
    <property type="entry name" value="FAD-binding/transporter-associated domain-like"/>
    <property type="match status" value="1"/>
</dbReference>
<dbReference type="STRING" id="1441469.A0A225AL65"/>
<feature type="chain" id="PRO_5012759205" description="FAD linked oxidase N-terminal domain-containing protein" evidence="5">
    <location>
        <begin position="19"/>
        <end position="493"/>
    </location>
</feature>
<dbReference type="InterPro" id="IPR016169">
    <property type="entry name" value="FAD-bd_PCMH_sub2"/>
</dbReference>
<dbReference type="OrthoDB" id="2151789at2759"/>
<dbReference type="Gene3D" id="3.40.462.20">
    <property type="match status" value="1"/>
</dbReference>
<evidence type="ECO:0000313" key="8">
    <source>
        <dbReference type="Proteomes" id="UP000214365"/>
    </source>
</evidence>
<keyword evidence="5" id="KW-0732">Signal</keyword>
<evidence type="ECO:0000256" key="1">
    <source>
        <dbReference type="ARBA" id="ARBA00005466"/>
    </source>
</evidence>
<evidence type="ECO:0000313" key="7">
    <source>
        <dbReference type="EMBL" id="OKL59054.1"/>
    </source>
</evidence>
<accession>A0A225AL65</accession>
<comment type="similarity">
    <text evidence="1">Belongs to the oxygen-dependent FAD-linked oxidoreductase family.</text>
</comment>